<protein>
    <submittedName>
        <fullName evidence="1">SIR2-like protein</fullName>
    </submittedName>
</protein>
<name>A0A4V3CW71_9HYPH</name>
<dbReference type="InterPro" id="IPR011990">
    <property type="entry name" value="TPR-like_helical_dom_sf"/>
</dbReference>
<dbReference type="RefSeq" id="WP_126541139.1">
    <property type="nucleotide sequence ID" value="NZ_BSPM01000004.1"/>
</dbReference>
<dbReference type="EMBL" id="SNXY01000007">
    <property type="protein sequence ID" value="TDP85278.1"/>
    <property type="molecule type" value="Genomic_DNA"/>
</dbReference>
<organism evidence="1 2">
    <name type="scientific">Oharaeibacter diazotrophicus</name>
    <dbReference type="NCBI Taxonomy" id="1920512"/>
    <lineage>
        <taxon>Bacteria</taxon>
        <taxon>Pseudomonadati</taxon>
        <taxon>Pseudomonadota</taxon>
        <taxon>Alphaproteobacteria</taxon>
        <taxon>Hyphomicrobiales</taxon>
        <taxon>Pleomorphomonadaceae</taxon>
        <taxon>Oharaeibacter</taxon>
    </lineage>
</organism>
<dbReference type="OrthoDB" id="7357874at2"/>
<sequence>MWTHVHPYEDPALTVRSIELHGRMALQRALNLRRLVTFVGSGASIVYGQPTWTELAAVAVDAVRDQLGRHGTLQWSDEVAALATMLNAQPSQIRAHDTACIAITAANEGKLTGRLTIVIEQCEMILAKSGDGASARTRIAERLLASPRKIAAIRIARALGVTPGEYPADADRDDRSLVDLADLAFSFMKTTPTDWGAIVTEVRSAKPVEIGDLGCDVLGTLLDLDLQRFVTLNYDVEIERRIARDLPGETFDRLVGRPEERGAAARRATAHDPGDVPSVSVTLDDRTVTDLVNFSVHPRRARRGVMHLHGRADRPEGLILTEADYKRLYVKDDVAGHMLRDARQVLFAGNDVLFVGTGMDEADVLGVLRLYMTREQLARGEARQSFALLEATAPVAADASEAEWAAAGNSPSEEDVKKALELKLKYDIHTIFYGAHDNQYKMIRAYFNDYIRNDKNLDKIIEYTTDSHATGKKLKTTTVSGDEVETIKNSIANLTGSTAAAAEIQKKLLHLVLGTINGRMQARALIHEISRIDVKRRQWWDEWRVVPRQRRPVYHQRPEDKSEDGRVGPWTHPVWVRFAPRLAPAPATGSSERSMFSKSIWDFLTWRRPLLAARRKIARHPGGQPATPRLRVMRLAMRRGSGRGTLVALLQDRSVQRELFDRRGVGYAGAFIATTAFGTQFSSVISALSSFVAGRIAWHRSRDLAVREAAIAIAIAEERPQSVLTAVDPAELGGHPHRLEILELLLREHAKGARSEDRLFVCLAGLDRLCDEHGDGYSPAHRAFFRLITGQVQGGDWPIDLVLVSGSVDPSLAYLSEPGSPGEHTVSATGKAWKPWTILPRLTFRDKIKLLVATAPITTTGDGSRIEAIGTFLQQQADRSLKDHDGPFHGRLSIQRAIEQSTALTMWCFRYYTERVQRVAPIRPSGEPLDEAVAELGRYVGDLEGAAGGDGLHGVLRYLLREWHRGDCLDGTGRDLANLRQQIMRHLVLFVTPVEILPLLRCPRIEEAIPPLEFLGPDNPARPLRRIHEAMDVPVRRGLVVAIEPAGGPERATETRLRYVLHDQIREHLAHEMKLFVPDGGERNHFQVSLHCSQPRDLPTPTPEHFDWVRDIVRNGLTQCRDTLGFFYKCKSGKAATRPAVLYELPRRIAPEIRRFAGDKARVEAVEQTVRAIYGMLRGGFSISAVARIAMPESARERRLPFDEYRDWLRSLVNVANGIDHCAREMNAFASAEITAAPGDPPSTVATPAIRRAFFTDEIAWLLNERGLVSYVQGRTFDAVQHFQRAFEVVRHTRGARMHDASYHAMERRIGVNWVAAQIDRGNIVKAAKLCEQILAATGYRDGTTPSLTRTYAGGYAALCNHISGSLEPAEEGYRRVVETCNRIGNMRGVAIFQRHRADLAAGRDDFDTAAELIRIAIAAAGRSEQQDVLHEALLSHASLLSRKDRTREALERIDQVENYARGAGILKTHADALRMRAEIMFRQGETDASANLVCRSIALCNRHGMRLRKLHGLMVYAEILHGAGKVEHARQILVEARGAAERHGYHTKAARAHRLLARYAHELRDPSETENPLDRWR</sequence>
<dbReference type="SUPFAM" id="SSF48452">
    <property type="entry name" value="TPR-like"/>
    <property type="match status" value="1"/>
</dbReference>
<dbReference type="Pfam" id="PF13289">
    <property type="entry name" value="SIR2_2"/>
    <property type="match status" value="1"/>
</dbReference>
<gene>
    <name evidence="1" type="ORF">EDD54_2130</name>
</gene>
<comment type="caution">
    <text evidence="1">The sequence shown here is derived from an EMBL/GenBank/DDBJ whole genome shotgun (WGS) entry which is preliminary data.</text>
</comment>
<accession>A0A4V3CW71</accession>
<evidence type="ECO:0000313" key="2">
    <source>
        <dbReference type="Proteomes" id="UP000294547"/>
    </source>
</evidence>
<keyword evidence="2" id="KW-1185">Reference proteome</keyword>
<evidence type="ECO:0000313" key="1">
    <source>
        <dbReference type="EMBL" id="TDP85278.1"/>
    </source>
</evidence>
<dbReference type="Proteomes" id="UP000294547">
    <property type="component" value="Unassembled WGS sequence"/>
</dbReference>
<proteinExistence type="predicted"/>
<reference evidence="1 2" key="1">
    <citation type="submission" date="2019-03" db="EMBL/GenBank/DDBJ databases">
        <title>Genomic Encyclopedia of Type Strains, Phase IV (KMG-IV): sequencing the most valuable type-strain genomes for metagenomic binning, comparative biology and taxonomic classification.</title>
        <authorList>
            <person name="Goeker M."/>
        </authorList>
    </citation>
    <scope>NUCLEOTIDE SEQUENCE [LARGE SCALE GENOMIC DNA]</scope>
    <source>
        <strain evidence="1 2">DSM 102969</strain>
    </source>
</reference>
<dbReference type="Gene3D" id="1.25.40.10">
    <property type="entry name" value="Tetratricopeptide repeat domain"/>
    <property type="match status" value="1"/>
</dbReference>